<evidence type="ECO:0008006" key="4">
    <source>
        <dbReference type="Google" id="ProtNLM"/>
    </source>
</evidence>
<evidence type="ECO:0000313" key="3">
    <source>
        <dbReference type="Proteomes" id="UP001324634"/>
    </source>
</evidence>
<gene>
    <name evidence="2" type="ORF">SOO65_05730</name>
</gene>
<keyword evidence="1" id="KW-0472">Membrane</keyword>
<proteinExistence type="predicted"/>
<keyword evidence="3" id="KW-1185">Reference proteome</keyword>
<organism evidence="2 3">
    <name type="scientific">Peredibacter starrii</name>
    <dbReference type="NCBI Taxonomy" id="28202"/>
    <lineage>
        <taxon>Bacteria</taxon>
        <taxon>Pseudomonadati</taxon>
        <taxon>Bdellovibrionota</taxon>
        <taxon>Bacteriovoracia</taxon>
        <taxon>Bacteriovoracales</taxon>
        <taxon>Bacteriovoracaceae</taxon>
        <taxon>Peredibacter</taxon>
    </lineage>
</organism>
<dbReference type="RefSeq" id="WP_321398254.1">
    <property type="nucleotide sequence ID" value="NZ_CP139487.1"/>
</dbReference>
<sequence>MKTMGQLIETYLTVLVHPFRIHQQFRHQLSLPEQGGVVHEPLTLPEALGISWIFAIMRGLCKIIILNYFLQSFLNMQSESFPFLQEMLKSSGSSTYYFLLFSAALDIIFFPIATIVLTEFWAWVIRKYSGWLNPDLPAEEIADQITTHALSSNLFNIIPFIGDLIQSVVYYFLMYAGLRSNLGASRSLAWVILLTPTIFGLMLLSLLFFTIFYLVA</sequence>
<accession>A0AAX4HTB6</accession>
<dbReference type="Proteomes" id="UP001324634">
    <property type="component" value="Chromosome"/>
</dbReference>
<protein>
    <recommendedName>
        <fullName evidence="4">Yip1 domain-containing protein</fullName>
    </recommendedName>
</protein>
<evidence type="ECO:0000313" key="2">
    <source>
        <dbReference type="EMBL" id="WPU66241.1"/>
    </source>
</evidence>
<feature type="transmembrane region" description="Helical" evidence="1">
    <location>
        <begin position="157"/>
        <end position="176"/>
    </location>
</feature>
<keyword evidence="1" id="KW-1133">Transmembrane helix</keyword>
<name>A0AAX4HTB6_9BACT</name>
<evidence type="ECO:0000256" key="1">
    <source>
        <dbReference type="SAM" id="Phobius"/>
    </source>
</evidence>
<feature type="transmembrane region" description="Helical" evidence="1">
    <location>
        <begin position="188"/>
        <end position="215"/>
    </location>
</feature>
<dbReference type="EMBL" id="CP139487">
    <property type="protein sequence ID" value="WPU66241.1"/>
    <property type="molecule type" value="Genomic_DNA"/>
</dbReference>
<reference evidence="2 3" key="1">
    <citation type="submission" date="2023-11" db="EMBL/GenBank/DDBJ databases">
        <title>Peredibacter starrii A3.12.</title>
        <authorList>
            <person name="Mitchell R.J."/>
        </authorList>
    </citation>
    <scope>NUCLEOTIDE SEQUENCE [LARGE SCALE GENOMIC DNA]</scope>
    <source>
        <strain evidence="2 3">A3.12</strain>
    </source>
</reference>
<dbReference type="AlphaFoldDB" id="A0AAX4HTB6"/>
<feature type="transmembrane region" description="Helical" evidence="1">
    <location>
        <begin position="96"/>
        <end position="124"/>
    </location>
</feature>
<keyword evidence="1" id="KW-0812">Transmembrane</keyword>
<dbReference type="KEGG" id="psti:SOO65_05730"/>
<feature type="transmembrane region" description="Helical" evidence="1">
    <location>
        <begin position="50"/>
        <end position="70"/>
    </location>
</feature>